<name>A0A562T2F1_CHIJA</name>
<protein>
    <recommendedName>
        <fullName evidence="3">WG repeat protein</fullName>
    </recommendedName>
</protein>
<dbReference type="OrthoDB" id="771660at2"/>
<accession>A0A562T2F1</accession>
<dbReference type="Proteomes" id="UP000316778">
    <property type="component" value="Unassembled WGS sequence"/>
</dbReference>
<dbReference type="RefSeq" id="WP_145712326.1">
    <property type="nucleotide sequence ID" value="NZ_BAAAFY010000001.1"/>
</dbReference>
<organism evidence="1 2">
    <name type="scientific">Chitinophaga japonensis</name>
    <name type="common">Flexibacter japonensis</name>
    <dbReference type="NCBI Taxonomy" id="104662"/>
    <lineage>
        <taxon>Bacteria</taxon>
        <taxon>Pseudomonadati</taxon>
        <taxon>Bacteroidota</taxon>
        <taxon>Chitinophagia</taxon>
        <taxon>Chitinophagales</taxon>
        <taxon>Chitinophagaceae</taxon>
        <taxon>Chitinophaga</taxon>
    </lineage>
</organism>
<evidence type="ECO:0000313" key="1">
    <source>
        <dbReference type="EMBL" id="TWI87839.1"/>
    </source>
</evidence>
<evidence type="ECO:0000313" key="2">
    <source>
        <dbReference type="Proteomes" id="UP000316778"/>
    </source>
</evidence>
<sequence length="258" mass="30275">MNTEDGEYTKPELQIGDKTVVIDSLNGVFYNKEYPLNGIGINEFSRTDEGYTVYIDKFWGTLSYDMDTEDNIELRIPHLVHADPMGISKLYGISPTDLPERDDQLNPYNQAYERRTIQGELPTTVIIDREYYIDVRLYELRNVKNFHDRLNLNDTMEIDDGRFIGFLNLKTRKFEWPDVDQQCPAGCAVIVLPNETRLDPVGWARRRGSNDDEYLWISPVQYNQRTEAFQFKNGKFEKLNFSPEGHRRQRRKHKGFGM</sequence>
<proteinExistence type="predicted"/>
<keyword evidence="2" id="KW-1185">Reference proteome</keyword>
<gene>
    <name evidence="1" type="ORF">LX66_1910</name>
</gene>
<comment type="caution">
    <text evidence="1">The sequence shown here is derived from an EMBL/GenBank/DDBJ whole genome shotgun (WGS) entry which is preliminary data.</text>
</comment>
<reference evidence="1 2" key="1">
    <citation type="journal article" date="2013" name="Stand. Genomic Sci.">
        <title>Genomic Encyclopedia of Type Strains, Phase I: The one thousand microbial genomes (KMG-I) project.</title>
        <authorList>
            <person name="Kyrpides N.C."/>
            <person name="Woyke T."/>
            <person name="Eisen J.A."/>
            <person name="Garrity G."/>
            <person name="Lilburn T.G."/>
            <person name="Beck B.J."/>
            <person name="Whitman W.B."/>
            <person name="Hugenholtz P."/>
            <person name="Klenk H.P."/>
        </authorList>
    </citation>
    <scope>NUCLEOTIDE SEQUENCE [LARGE SCALE GENOMIC DNA]</scope>
    <source>
        <strain evidence="1 2">DSM 13484</strain>
    </source>
</reference>
<dbReference type="EMBL" id="VLLG01000003">
    <property type="protein sequence ID" value="TWI87839.1"/>
    <property type="molecule type" value="Genomic_DNA"/>
</dbReference>
<evidence type="ECO:0008006" key="3">
    <source>
        <dbReference type="Google" id="ProtNLM"/>
    </source>
</evidence>
<dbReference type="AlphaFoldDB" id="A0A562T2F1"/>